<dbReference type="GO" id="GO:0022857">
    <property type="term" value="F:transmembrane transporter activity"/>
    <property type="evidence" value="ECO:0007669"/>
    <property type="project" value="InterPro"/>
</dbReference>
<keyword evidence="3" id="KW-1133">Transmembrane helix</keyword>
<keyword evidence="6" id="KW-1185">Reference proteome</keyword>
<dbReference type="Pfam" id="PF07690">
    <property type="entry name" value="MFS_1"/>
    <property type="match status" value="1"/>
</dbReference>
<dbReference type="InterPro" id="IPR036259">
    <property type="entry name" value="MFS_trans_sf"/>
</dbReference>
<feature type="transmembrane region" description="Helical" evidence="3">
    <location>
        <begin position="260"/>
        <end position="279"/>
    </location>
</feature>
<feature type="transmembrane region" description="Helical" evidence="3">
    <location>
        <begin position="286"/>
        <end position="306"/>
    </location>
</feature>
<feature type="transmembrane region" description="Helical" evidence="3">
    <location>
        <begin position="144"/>
        <end position="164"/>
    </location>
</feature>
<dbReference type="OrthoDB" id="6509908at2759"/>
<accession>A0A2T2N5Q5</accession>
<dbReference type="Gene3D" id="1.20.1250.20">
    <property type="entry name" value="MFS general substrate transporter like domains"/>
    <property type="match status" value="2"/>
</dbReference>
<evidence type="ECO:0000259" key="4">
    <source>
        <dbReference type="PROSITE" id="PS50850"/>
    </source>
</evidence>
<dbReference type="InterPro" id="IPR020846">
    <property type="entry name" value="MFS_dom"/>
</dbReference>
<dbReference type="InterPro" id="IPR011701">
    <property type="entry name" value="MFS"/>
</dbReference>
<keyword evidence="3" id="KW-0812">Transmembrane</keyword>
<evidence type="ECO:0000313" key="5">
    <source>
        <dbReference type="EMBL" id="PSN60744.1"/>
    </source>
</evidence>
<comment type="subcellular location">
    <subcellularLocation>
        <location evidence="1">Membrane</location>
        <topology evidence="1">Multi-pass membrane protein</topology>
    </subcellularLocation>
</comment>
<feature type="transmembrane region" description="Helical" evidence="3">
    <location>
        <begin position="110"/>
        <end position="132"/>
    </location>
</feature>
<dbReference type="EMBL" id="KZ678147">
    <property type="protein sequence ID" value="PSN60744.1"/>
    <property type="molecule type" value="Genomic_DNA"/>
</dbReference>
<reference evidence="5 6" key="1">
    <citation type="journal article" date="2018" name="Front. Microbiol.">
        <title>Genome-Wide Analysis of Corynespora cassiicola Leaf Fall Disease Putative Effectors.</title>
        <authorList>
            <person name="Lopez D."/>
            <person name="Ribeiro S."/>
            <person name="Label P."/>
            <person name="Fumanal B."/>
            <person name="Venisse J.S."/>
            <person name="Kohler A."/>
            <person name="de Oliveira R.R."/>
            <person name="Labutti K."/>
            <person name="Lipzen A."/>
            <person name="Lail K."/>
            <person name="Bauer D."/>
            <person name="Ohm R.A."/>
            <person name="Barry K.W."/>
            <person name="Spatafora J."/>
            <person name="Grigoriev I.V."/>
            <person name="Martin F.M."/>
            <person name="Pujade-Renaud V."/>
        </authorList>
    </citation>
    <scope>NUCLEOTIDE SEQUENCE [LARGE SCALE GENOMIC DNA]</scope>
    <source>
        <strain evidence="5 6">Philippines</strain>
    </source>
</reference>
<sequence>MHARFLRNDGSKKNAWLTVAGSFMVYYSTCGIINSFGFFQSHYERKFDHNFSPTKVAFIGTFQLFLMNLLGSISGTLCDAFGVKYLYVGSGIGTASAFLTLSFVSTGAYWQVFLIQGIFMGVAMAFSAQPAITVVGQYFTEKRALAMGMVSAGGAVGGICFPIFFSKLLDTVGVAWTMRITAIKIIICYSTALVISTAKFKGKTLDYRARALYDFGGFMQTEYWVLCIGAFLAQLGLWVPSYYIESYCIIAYPGTHLAKYLLSTMGGLGLLGSVVGGAAGDMIGRLNVLWPTTMTLGILCLSIWLIEPSLPILIVFGCLYGFSWGQFLALLPSAIGQICPEEKLGARMGAFYSVVSIAGLLGTPIGGALSSATKAVITASERLLRRTASLDQRYGAV</sequence>
<feature type="transmembrane region" description="Helical" evidence="3">
    <location>
        <begin position="15"/>
        <end position="36"/>
    </location>
</feature>
<feature type="transmembrane region" description="Helical" evidence="3">
    <location>
        <begin position="312"/>
        <end position="331"/>
    </location>
</feature>
<proteinExistence type="inferred from homology"/>
<dbReference type="PANTHER" id="PTHR11360:SF281">
    <property type="entry name" value="ASPYRIDONES EFFLUX PROTEIN APDF-RELATED"/>
    <property type="match status" value="1"/>
</dbReference>
<name>A0A2T2N5Q5_CORCC</name>
<dbReference type="Proteomes" id="UP000240883">
    <property type="component" value="Unassembled WGS sequence"/>
</dbReference>
<dbReference type="GO" id="GO:0016020">
    <property type="term" value="C:membrane"/>
    <property type="evidence" value="ECO:0007669"/>
    <property type="project" value="UniProtKB-SubCell"/>
</dbReference>
<feature type="domain" description="Major facilitator superfamily (MFS) profile" evidence="4">
    <location>
        <begin position="222"/>
        <end position="397"/>
    </location>
</feature>
<feature type="transmembrane region" description="Helical" evidence="3">
    <location>
        <begin position="221"/>
        <end position="240"/>
    </location>
</feature>
<dbReference type="InterPro" id="IPR050327">
    <property type="entry name" value="Proton-linked_MCT"/>
</dbReference>
<feature type="transmembrane region" description="Helical" evidence="3">
    <location>
        <begin position="56"/>
        <end position="78"/>
    </location>
</feature>
<dbReference type="PROSITE" id="PS50850">
    <property type="entry name" value="MFS"/>
    <property type="match status" value="1"/>
</dbReference>
<comment type="similarity">
    <text evidence="2">Belongs to the major facilitator superfamily. Monocarboxylate porter (TC 2.A.1.13) family.</text>
</comment>
<feature type="transmembrane region" description="Helical" evidence="3">
    <location>
        <begin position="85"/>
        <end position="104"/>
    </location>
</feature>
<evidence type="ECO:0000256" key="2">
    <source>
        <dbReference type="ARBA" id="ARBA00006727"/>
    </source>
</evidence>
<evidence type="ECO:0000256" key="1">
    <source>
        <dbReference type="ARBA" id="ARBA00004141"/>
    </source>
</evidence>
<feature type="transmembrane region" description="Helical" evidence="3">
    <location>
        <begin position="351"/>
        <end position="372"/>
    </location>
</feature>
<organism evidence="5 6">
    <name type="scientific">Corynespora cassiicola Philippines</name>
    <dbReference type="NCBI Taxonomy" id="1448308"/>
    <lineage>
        <taxon>Eukaryota</taxon>
        <taxon>Fungi</taxon>
        <taxon>Dikarya</taxon>
        <taxon>Ascomycota</taxon>
        <taxon>Pezizomycotina</taxon>
        <taxon>Dothideomycetes</taxon>
        <taxon>Pleosporomycetidae</taxon>
        <taxon>Pleosporales</taxon>
        <taxon>Corynesporascaceae</taxon>
        <taxon>Corynespora</taxon>
    </lineage>
</organism>
<feature type="transmembrane region" description="Helical" evidence="3">
    <location>
        <begin position="176"/>
        <end position="200"/>
    </location>
</feature>
<dbReference type="SUPFAM" id="SSF103473">
    <property type="entry name" value="MFS general substrate transporter"/>
    <property type="match status" value="1"/>
</dbReference>
<evidence type="ECO:0000313" key="6">
    <source>
        <dbReference type="Proteomes" id="UP000240883"/>
    </source>
</evidence>
<evidence type="ECO:0000256" key="3">
    <source>
        <dbReference type="SAM" id="Phobius"/>
    </source>
</evidence>
<dbReference type="AlphaFoldDB" id="A0A2T2N5Q5"/>
<protein>
    <submittedName>
        <fullName evidence="5">MFS general substrate transporter</fullName>
    </submittedName>
</protein>
<keyword evidence="3" id="KW-0472">Membrane</keyword>
<gene>
    <name evidence="5" type="ORF">BS50DRAFT_654711</name>
</gene>
<dbReference type="PANTHER" id="PTHR11360">
    <property type="entry name" value="MONOCARBOXYLATE TRANSPORTER"/>
    <property type="match status" value="1"/>
</dbReference>